<protein>
    <submittedName>
        <fullName evidence="1">Enoyl-CoA hydratase/isomerase family protein</fullName>
    </submittedName>
</protein>
<reference evidence="1 3" key="1">
    <citation type="submission" date="2020-05" db="EMBL/GenBank/DDBJ databases">
        <title>FDA dAtabase for Regulatory Grade micrObial Sequences (FDA-ARGOS): Supporting development and validation of Infectious Disease Dx tests.</title>
        <authorList>
            <person name="Sproer C."/>
            <person name="Gronow S."/>
            <person name="Severitt S."/>
            <person name="Schroder I."/>
            <person name="Tallon L."/>
            <person name="Sadzewicz L."/>
            <person name="Zhao X."/>
            <person name="Vavikolanu K."/>
            <person name="Mehta A."/>
            <person name="Aluvathingal J."/>
            <person name="Nadendla S."/>
            <person name="Myers T."/>
            <person name="Yan Y."/>
            <person name="Sichtig H."/>
        </authorList>
    </citation>
    <scope>NUCLEOTIDE SEQUENCE [LARGE SCALE GENOMIC DNA]</scope>
    <source>
        <strain evidence="1 3">FDAARGOS_787</strain>
    </source>
</reference>
<dbReference type="AlphaFoldDB" id="A0A6N0JFU2"/>
<evidence type="ECO:0000313" key="3">
    <source>
        <dbReference type="Proteomes" id="UP000509782"/>
    </source>
</evidence>
<dbReference type="GO" id="GO:0016853">
    <property type="term" value="F:isomerase activity"/>
    <property type="evidence" value="ECO:0007669"/>
    <property type="project" value="UniProtKB-KW"/>
</dbReference>
<evidence type="ECO:0000313" key="1">
    <source>
        <dbReference type="EMBL" id="QKQ46001.1"/>
    </source>
</evidence>
<dbReference type="CDD" id="cd06558">
    <property type="entry name" value="crotonase-like"/>
    <property type="match status" value="1"/>
</dbReference>
<dbReference type="Proteomes" id="UP000509782">
    <property type="component" value="Chromosome"/>
</dbReference>
<organism evidence="1 3">
    <name type="scientific">Achromobacter denitrificans</name>
    <name type="common">Alcaligenes denitrificans</name>
    <dbReference type="NCBI Taxonomy" id="32002"/>
    <lineage>
        <taxon>Bacteria</taxon>
        <taxon>Pseudomonadati</taxon>
        <taxon>Pseudomonadota</taxon>
        <taxon>Betaproteobacteria</taxon>
        <taxon>Burkholderiales</taxon>
        <taxon>Alcaligenaceae</taxon>
        <taxon>Achromobacter</taxon>
    </lineage>
</organism>
<dbReference type="EMBL" id="CP154792">
    <property type="protein sequence ID" value="XAN13331.1"/>
    <property type="molecule type" value="Genomic_DNA"/>
</dbReference>
<accession>A0A6N0JFU2</accession>
<dbReference type="PANTHER" id="PTHR11941">
    <property type="entry name" value="ENOYL-COA HYDRATASE-RELATED"/>
    <property type="match status" value="1"/>
</dbReference>
<reference evidence="2 4" key="2">
    <citation type="submission" date="2024-05" db="EMBL/GenBank/DDBJ databases">
        <title>Achromobacter denitrificans. BP1, complete genome.</title>
        <authorList>
            <person name="Zhang B."/>
        </authorList>
    </citation>
    <scope>NUCLEOTIDE SEQUENCE [LARGE SCALE GENOMIC DNA]</scope>
    <source>
        <strain evidence="2 4">BP1</strain>
    </source>
</reference>
<keyword evidence="4" id="KW-1185">Reference proteome</keyword>
<dbReference type="PANTHER" id="PTHR11941:SF54">
    <property type="entry name" value="ENOYL-COA HYDRATASE, MITOCHONDRIAL"/>
    <property type="match status" value="1"/>
</dbReference>
<name>A0A6N0JFU2_ACHDE</name>
<keyword evidence="1" id="KW-0413">Isomerase</keyword>
<dbReference type="InterPro" id="IPR029045">
    <property type="entry name" value="ClpP/crotonase-like_dom_sf"/>
</dbReference>
<dbReference type="Pfam" id="PF00378">
    <property type="entry name" value="ECH_1"/>
    <property type="match status" value="1"/>
</dbReference>
<dbReference type="Gene3D" id="3.90.226.10">
    <property type="entry name" value="2-enoyl-CoA Hydratase, Chain A, domain 1"/>
    <property type="match status" value="1"/>
</dbReference>
<evidence type="ECO:0000313" key="4">
    <source>
        <dbReference type="Proteomes" id="UP001446337"/>
    </source>
</evidence>
<dbReference type="InterPro" id="IPR001753">
    <property type="entry name" value="Enoyl-CoA_hydra/iso"/>
</dbReference>
<sequence length="258" mass="27115">MTGAPTLVRVEDADGLRSLVLDRADKANALTAAMLADLRRAIDSVARDGIGMVVLRSASPALFCAGGDIEEFASGPAMLAAQGEGLRDVMLALARCPVPVVALARGKAAGAGVILLAMTDIVIAAEDLSLVCPEIAFNMYPVIVQAALETKISAARARQLCFSGQPLAAPAALELGLVTDVLAAEAFDALSARRLAFYAERREALAIARKARLRMEPPDSLAARIASLEPLMHENFSRPGVQDAIRAYLARLRGARAD</sequence>
<dbReference type="GO" id="GO:0006635">
    <property type="term" value="P:fatty acid beta-oxidation"/>
    <property type="evidence" value="ECO:0007669"/>
    <property type="project" value="TreeGrafter"/>
</dbReference>
<dbReference type="SUPFAM" id="SSF52096">
    <property type="entry name" value="ClpP/crotonase"/>
    <property type="match status" value="1"/>
</dbReference>
<dbReference type="EMBL" id="CP054569">
    <property type="protein sequence ID" value="QKQ46001.1"/>
    <property type="molecule type" value="Genomic_DNA"/>
</dbReference>
<proteinExistence type="predicted"/>
<dbReference type="RefSeq" id="WP_174715811.1">
    <property type="nucleotide sequence ID" value="NZ_CP054569.1"/>
</dbReference>
<evidence type="ECO:0000313" key="2">
    <source>
        <dbReference type="EMBL" id="XAN13331.1"/>
    </source>
</evidence>
<gene>
    <name evidence="2" type="ORF">AAIK43_18105</name>
    <name evidence="1" type="ORF">FOC81_04545</name>
</gene>
<dbReference type="Proteomes" id="UP001446337">
    <property type="component" value="Chromosome"/>
</dbReference>